<comment type="caution">
    <text evidence="8">The sequence shown here is derived from an EMBL/GenBank/DDBJ whole genome shotgun (WGS) entry which is preliminary data.</text>
</comment>
<dbReference type="PROSITE" id="PS50048">
    <property type="entry name" value="ZN2_CY6_FUNGAL_2"/>
    <property type="match status" value="1"/>
</dbReference>
<dbReference type="GO" id="GO:0000976">
    <property type="term" value="F:transcription cis-regulatory region binding"/>
    <property type="evidence" value="ECO:0007669"/>
    <property type="project" value="TreeGrafter"/>
</dbReference>
<dbReference type="InterPro" id="IPR001138">
    <property type="entry name" value="Zn2Cys6_DnaBD"/>
</dbReference>
<protein>
    <recommendedName>
        <fullName evidence="7">Zn(2)-C6 fungal-type domain-containing protein</fullName>
    </recommendedName>
</protein>
<name>A0A507QPW9_MONPU</name>
<dbReference type="GO" id="GO:0008270">
    <property type="term" value="F:zinc ion binding"/>
    <property type="evidence" value="ECO:0007669"/>
    <property type="project" value="InterPro"/>
</dbReference>
<keyword evidence="5" id="KW-0539">Nucleus</keyword>
<evidence type="ECO:0000256" key="6">
    <source>
        <dbReference type="SAM" id="Coils"/>
    </source>
</evidence>
<dbReference type="Pfam" id="PF00172">
    <property type="entry name" value="Zn_clus"/>
    <property type="match status" value="1"/>
</dbReference>
<dbReference type="GO" id="GO:0000981">
    <property type="term" value="F:DNA-binding transcription factor activity, RNA polymerase II-specific"/>
    <property type="evidence" value="ECO:0007669"/>
    <property type="project" value="InterPro"/>
</dbReference>
<keyword evidence="3" id="KW-0238">DNA-binding</keyword>
<dbReference type="Gene3D" id="4.10.240.10">
    <property type="entry name" value="Zn(2)-C6 fungal-type DNA-binding domain"/>
    <property type="match status" value="1"/>
</dbReference>
<evidence type="ECO:0000256" key="3">
    <source>
        <dbReference type="ARBA" id="ARBA00023125"/>
    </source>
</evidence>
<keyword evidence="4" id="KW-0804">Transcription</keyword>
<keyword evidence="9" id="KW-1185">Reference proteome</keyword>
<evidence type="ECO:0000259" key="7">
    <source>
        <dbReference type="PROSITE" id="PS50048"/>
    </source>
</evidence>
<dbReference type="Proteomes" id="UP000319663">
    <property type="component" value="Unassembled WGS sequence"/>
</dbReference>
<dbReference type="PROSITE" id="PS00463">
    <property type="entry name" value="ZN2_CY6_FUNGAL_1"/>
    <property type="match status" value="1"/>
</dbReference>
<reference evidence="8 9" key="1">
    <citation type="submission" date="2019-06" db="EMBL/GenBank/DDBJ databases">
        <title>Wine fermentation using esterase from Monascus purpureus.</title>
        <authorList>
            <person name="Geng C."/>
            <person name="Zhang Y."/>
        </authorList>
    </citation>
    <scope>NUCLEOTIDE SEQUENCE [LARGE SCALE GENOMIC DNA]</scope>
    <source>
        <strain evidence="8">HQ1</strain>
    </source>
</reference>
<evidence type="ECO:0000313" key="9">
    <source>
        <dbReference type="Proteomes" id="UP000319663"/>
    </source>
</evidence>
<dbReference type="SUPFAM" id="SSF57701">
    <property type="entry name" value="Zn2/Cys6 DNA-binding domain"/>
    <property type="match status" value="1"/>
</dbReference>
<comment type="subcellular location">
    <subcellularLocation>
        <location evidence="1">Nucleus</location>
    </subcellularLocation>
</comment>
<evidence type="ECO:0000256" key="2">
    <source>
        <dbReference type="ARBA" id="ARBA00023015"/>
    </source>
</evidence>
<dbReference type="EMBL" id="VIFY01000105">
    <property type="protein sequence ID" value="TQB70508.1"/>
    <property type="molecule type" value="Genomic_DNA"/>
</dbReference>
<evidence type="ECO:0000256" key="4">
    <source>
        <dbReference type="ARBA" id="ARBA00023163"/>
    </source>
</evidence>
<feature type="coiled-coil region" evidence="6">
    <location>
        <begin position="347"/>
        <end position="374"/>
    </location>
</feature>
<feature type="coiled-coil region" evidence="6">
    <location>
        <begin position="64"/>
        <end position="91"/>
    </location>
</feature>
<dbReference type="CDD" id="cd00067">
    <property type="entry name" value="GAL4"/>
    <property type="match status" value="1"/>
</dbReference>
<feature type="domain" description="Zn(2)-C6 fungal-type" evidence="7">
    <location>
        <begin position="25"/>
        <end position="58"/>
    </location>
</feature>
<evidence type="ECO:0000256" key="5">
    <source>
        <dbReference type="ARBA" id="ARBA00023242"/>
    </source>
</evidence>
<organism evidence="8 9">
    <name type="scientific">Monascus purpureus</name>
    <name type="common">Red mold</name>
    <name type="synonym">Monascus anka</name>
    <dbReference type="NCBI Taxonomy" id="5098"/>
    <lineage>
        <taxon>Eukaryota</taxon>
        <taxon>Fungi</taxon>
        <taxon>Dikarya</taxon>
        <taxon>Ascomycota</taxon>
        <taxon>Pezizomycotina</taxon>
        <taxon>Eurotiomycetes</taxon>
        <taxon>Eurotiomycetidae</taxon>
        <taxon>Eurotiales</taxon>
        <taxon>Aspergillaceae</taxon>
        <taxon>Monascus</taxon>
    </lineage>
</organism>
<dbReference type="SMART" id="SM00066">
    <property type="entry name" value="GAL4"/>
    <property type="match status" value="1"/>
</dbReference>
<dbReference type="PANTHER" id="PTHR31845:SF21">
    <property type="entry name" value="REGULATORY PROTEIN LEU3"/>
    <property type="match status" value="1"/>
</dbReference>
<gene>
    <name evidence="8" type="ORF">MPDQ_000381</name>
</gene>
<keyword evidence="6" id="KW-0175">Coiled coil</keyword>
<keyword evidence="2" id="KW-0805">Transcription regulation</keyword>
<dbReference type="InterPro" id="IPR036864">
    <property type="entry name" value="Zn2-C6_fun-type_DNA-bd_sf"/>
</dbReference>
<evidence type="ECO:0000256" key="1">
    <source>
        <dbReference type="ARBA" id="ARBA00004123"/>
    </source>
</evidence>
<dbReference type="AlphaFoldDB" id="A0A507QPW9"/>
<proteinExistence type="predicted"/>
<dbReference type="STRING" id="5098.A0A507QPW9"/>
<evidence type="ECO:0000313" key="8">
    <source>
        <dbReference type="EMBL" id="TQB70508.1"/>
    </source>
</evidence>
<accession>A0A507QPW9</accession>
<dbReference type="InterPro" id="IPR051089">
    <property type="entry name" value="prtT"/>
</dbReference>
<dbReference type="PANTHER" id="PTHR31845">
    <property type="entry name" value="FINGER DOMAIN PROTEIN, PUTATIVE-RELATED"/>
    <property type="match status" value="1"/>
</dbReference>
<dbReference type="GO" id="GO:0005634">
    <property type="term" value="C:nucleus"/>
    <property type="evidence" value="ECO:0007669"/>
    <property type="project" value="UniProtKB-SubCell"/>
</dbReference>
<sequence length="602" mass="67338">MIKTDKKDPTDLMILYSPSKRGKKACTECRQQKAKCDAYLDLSRPCSRCVKVNARCVISDPFKRENKRQRLSNLQQEAEELRRKLRASQSSENIHSSPMAMLTAAAELGEHPTSNGPAAVHLPSVSAYPLPHAYSSSQEARVETATVRRNTEPTTSRTLNGVTLTGEEVDDIFQLNYSQNPTLLTALRQSISEMALLTVASTAAPWHNIKGLLLMLTWPFPKDVNYPDITFPLSGMLLHIAMQNALHIPMSSHEFSRVKIPALSEADMIRRSELWAHCIIVYKLTCVCKGQCANPLVNFEQDPGEKQVLFHKIDPSLLLKVKCQEIVAKCSAAALENGMRNMSADQERALDILLRNFESQANDLEAQVISEDDKLHTTYCRMSILALHFFKNHTLVSTGCLPRIVNTACAVVEQAEGLGRRLNAISTAPMYVSFGVLIALVSLLRILKSSASRGIDAERAKSCLFKGINLAKQMSVGSTDLAAKTVVILNQLWHSTKAFRKSDGSEYTTLRIRSRLVLSPVLDAVWWWRDEFDAQYRAMLVSQWEPDGVENSREHVGATAHAPVCQVERSEPLFDDQFLEDFEWALGDDSIFPLMEPYTSAW</sequence>